<evidence type="ECO:0000313" key="1">
    <source>
        <dbReference type="EMBL" id="ROR73755.1"/>
    </source>
</evidence>
<dbReference type="Proteomes" id="UP000280668">
    <property type="component" value="Unassembled WGS sequence"/>
</dbReference>
<accession>A0A3N2BEV8</accession>
<gene>
    <name evidence="1" type="ORF">EDD31_2143</name>
</gene>
<dbReference type="EMBL" id="RKHK01000001">
    <property type="protein sequence ID" value="ROR73755.1"/>
    <property type="molecule type" value="Genomic_DNA"/>
</dbReference>
<dbReference type="OrthoDB" id="3253180at2"/>
<comment type="caution">
    <text evidence="1">The sequence shown here is derived from an EMBL/GenBank/DDBJ whole genome shotgun (WGS) entry which is preliminary data.</text>
</comment>
<proteinExistence type="predicted"/>
<dbReference type="AlphaFoldDB" id="A0A3N2BEV8"/>
<sequence length="153" mass="16356">MRVYLPAIAADLASDHLTPRLAHSVTDDLARALPEEDEEGLELTATLAAADDSVRLLARAENEPPRRLVIAADLPAAVCQRAEGPDHLETAVEVQVPVAWNLVVAILLDAPEAEADVTAAITGDEAALDRAAEHDLLWFDVSERAALLAELRS</sequence>
<protein>
    <submittedName>
        <fullName evidence="1">Uncharacterized protein</fullName>
    </submittedName>
</protein>
<dbReference type="InterPro" id="IPR054206">
    <property type="entry name" value="DUF6912"/>
</dbReference>
<reference evidence="1 2" key="1">
    <citation type="submission" date="2018-11" db="EMBL/GenBank/DDBJ databases">
        <title>Sequencing the genomes of 1000 actinobacteria strains.</title>
        <authorList>
            <person name="Klenk H.-P."/>
        </authorList>
    </citation>
    <scope>NUCLEOTIDE SEQUENCE [LARGE SCALE GENOMIC DNA]</scope>
    <source>
        <strain evidence="1 2">DSM 11294</strain>
    </source>
</reference>
<dbReference type="Pfam" id="PF21853">
    <property type="entry name" value="DUF6912"/>
    <property type="match status" value="1"/>
</dbReference>
<name>A0A3N2BEV8_9MICO</name>
<organism evidence="1 2">
    <name type="scientific">Bogoriella caseilytica</name>
    <dbReference type="NCBI Taxonomy" id="56055"/>
    <lineage>
        <taxon>Bacteria</taxon>
        <taxon>Bacillati</taxon>
        <taxon>Actinomycetota</taxon>
        <taxon>Actinomycetes</taxon>
        <taxon>Micrococcales</taxon>
        <taxon>Bogoriellaceae</taxon>
        <taxon>Bogoriella</taxon>
    </lineage>
</organism>
<dbReference type="RefSeq" id="WP_123304137.1">
    <property type="nucleotide sequence ID" value="NZ_RKHK01000001.1"/>
</dbReference>
<keyword evidence="2" id="KW-1185">Reference proteome</keyword>
<evidence type="ECO:0000313" key="2">
    <source>
        <dbReference type="Proteomes" id="UP000280668"/>
    </source>
</evidence>